<keyword evidence="1" id="KW-0547">Nucleotide-binding</keyword>
<dbReference type="PROSITE" id="PS50045">
    <property type="entry name" value="SIGMA54_INTERACT_4"/>
    <property type="match status" value="1"/>
</dbReference>
<evidence type="ECO:0000259" key="8">
    <source>
        <dbReference type="PROSITE" id="PS50045"/>
    </source>
</evidence>
<keyword evidence="3" id="KW-0805">Transcription regulation</keyword>
<dbReference type="PROSITE" id="PS00676">
    <property type="entry name" value="SIGMA54_INTERACT_2"/>
    <property type="match status" value="1"/>
</dbReference>
<dbReference type="CDD" id="cd17549">
    <property type="entry name" value="REC_DctD-like"/>
    <property type="match status" value="1"/>
</dbReference>
<evidence type="ECO:0000256" key="5">
    <source>
        <dbReference type="ARBA" id="ARBA00023159"/>
    </source>
</evidence>
<feature type="modified residue" description="4-aspartylphosphate" evidence="7">
    <location>
        <position position="55"/>
    </location>
</feature>
<dbReference type="Proteomes" id="UP001235269">
    <property type="component" value="Unassembled WGS sequence"/>
</dbReference>
<keyword evidence="5" id="KW-0010">Activator</keyword>
<dbReference type="InterPro" id="IPR009057">
    <property type="entry name" value="Homeodomain-like_sf"/>
</dbReference>
<keyword evidence="7" id="KW-0597">Phosphoprotein</keyword>
<evidence type="ECO:0000256" key="6">
    <source>
        <dbReference type="ARBA" id="ARBA00023163"/>
    </source>
</evidence>
<evidence type="ECO:0000256" key="1">
    <source>
        <dbReference type="ARBA" id="ARBA00022741"/>
    </source>
</evidence>
<dbReference type="Gene3D" id="3.40.50.2300">
    <property type="match status" value="1"/>
</dbReference>
<feature type="domain" description="Sigma-54 factor interaction" evidence="8">
    <location>
        <begin position="145"/>
        <end position="374"/>
    </location>
</feature>
<dbReference type="InterPro" id="IPR002078">
    <property type="entry name" value="Sigma_54_int"/>
</dbReference>
<dbReference type="Pfam" id="PF00072">
    <property type="entry name" value="Response_reg"/>
    <property type="match status" value="1"/>
</dbReference>
<keyword evidence="11" id="KW-1185">Reference proteome</keyword>
<dbReference type="SMART" id="SM00448">
    <property type="entry name" value="REC"/>
    <property type="match status" value="1"/>
</dbReference>
<dbReference type="InterPro" id="IPR027417">
    <property type="entry name" value="P-loop_NTPase"/>
</dbReference>
<dbReference type="RefSeq" id="WP_307158627.1">
    <property type="nucleotide sequence ID" value="NZ_JAUSWH010000008.1"/>
</dbReference>
<dbReference type="CDD" id="cd00009">
    <property type="entry name" value="AAA"/>
    <property type="match status" value="1"/>
</dbReference>
<dbReference type="InterPro" id="IPR025943">
    <property type="entry name" value="Sigma_54_int_dom_ATP-bd_2"/>
</dbReference>
<evidence type="ECO:0000313" key="10">
    <source>
        <dbReference type="EMBL" id="MDQ0456431.1"/>
    </source>
</evidence>
<dbReference type="PANTHER" id="PTHR32071:SF57">
    <property type="entry name" value="C4-DICARBOXYLATE TRANSPORT TRANSCRIPTIONAL REGULATORY PROTEIN DCTD"/>
    <property type="match status" value="1"/>
</dbReference>
<dbReference type="PROSITE" id="PS00675">
    <property type="entry name" value="SIGMA54_INTERACT_1"/>
    <property type="match status" value="1"/>
</dbReference>
<dbReference type="SUPFAM" id="SSF46689">
    <property type="entry name" value="Homeodomain-like"/>
    <property type="match status" value="1"/>
</dbReference>
<dbReference type="InterPro" id="IPR058031">
    <property type="entry name" value="AAA_lid_NorR"/>
</dbReference>
<dbReference type="InterPro" id="IPR025662">
    <property type="entry name" value="Sigma_54_int_dom_ATP-bd_1"/>
</dbReference>
<gene>
    <name evidence="10" type="ORF">QO005_002772</name>
</gene>
<keyword evidence="6" id="KW-0804">Transcription</keyword>
<sequence length="450" mass="50516">MSDMPSVILIDNDRDLLMATRQTLDLAGFDVLSFDHPLEALKVIHADFGGVVVSDIRMPHMDGLELFARVRTLDPELPVILVTGHGDIAMAVEAIKSGAYDFITKPFSTDRLAQTVHRAAEMRRLIMENRRLRHAAEAAQEGLPLIGQTPAMERLRRTLRQIADTDVDVLVVGETGSGKEVVASLLHQWSRRAKGNFVALNCGTLPESMIESELFGHEPGAFTGAQKKRVGRIEHASGGTLFLDEIESMPLSTQVQMLRVLEMREVTPLGTNEVRPVDLRVVAAAKIDLGNPSERGDFREDLYYRLNVVTLTIPPLRERKPDVPLLFAHFAERAAQRFRRDVPPLTRALERYMFEHDWPGNVRELSHFAERCVLGLDMPEAAPVPGLSETDGPSLPERVDLYEAGLIRETLRSFDGDVRRTLEALKIPRKTFYDKLQRHGIVRKDFLENG</sequence>
<dbReference type="Gene3D" id="1.10.8.60">
    <property type="match status" value="1"/>
</dbReference>
<accession>A0ABU0IE41</accession>
<reference evidence="10 11" key="1">
    <citation type="submission" date="2023-07" db="EMBL/GenBank/DDBJ databases">
        <title>Genomic Encyclopedia of Type Strains, Phase IV (KMG-IV): sequencing the most valuable type-strain genomes for metagenomic binning, comparative biology and taxonomic classification.</title>
        <authorList>
            <person name="Goeker M."/>
        </authorList>
    </citation>
    <scope>NUCLEOTIDE SEQUENCE [LARGE SCALE GENOMIC DNA]</scope>
    <source>
        <strain evidence="10 11">DSM 100301</strain>
    </source>
</reference>
<dbReference type="Gene3D" id="3.40.50.300">
    <property type="entry name" value="P-loop containing nucleotide triphosphate hydrolases"/>
    <property type="match status" value="1"/>
</dbReference>
<keyword evidence="4" id="KW-0238">DNA-binding</keyword>
<organism evidence="10 11">
    <name type="scientific">Rhizobium paknamense</name>
    <dbReference type="NCBI Taxonomy" id="1206817"/>
    <lineage>
        <taxon>Bacteria</taxon>
        <taxon>Pseudomonadati</taxon>
        <taxon>Pseudomonadota</taxon>
        <taxon>Alphaproteobacteria</taxon>
        <taxon>Hyphomicrobiales</taxon>
        <taxon>Rhizobiaceae</taxon>
        <taxon>Rhizobium/Agrobacterium group</taxon>
        <taxon>Rhizobium</taxon>
    </lineage>
</organism>
<evidence type="ECO:0000256" key="2">
    <source>
        <dbReference type="ARBA" id="ARBA00022840"/>
    </source>
</evidence>
<evidence type="ECO:0000256" key="4">
    <source>
        <dbReference type="ARBA" id="ARBA00023125"/>
    </source>
</evidence>
<keyword evidence="2" id="KW-0067">ATP-binding</keyword>
<dbReference type="Gene3D" id="1.10.10.60">
    <property type="entry name" value="Homeodomain-like"/>
    <property type="match status" value="1"/>
</dbReference>
<dbReference type="Pfam" id="PF00158">
    <property type="entry name" value="Sigma54_activat"/>
    <property type="match status" value="1"/>
</dbReference>
<name>A0ABU0IE41_9HYPH</name>
<dbReference type="InterPro" id="IPR003593">
    <property type="entry name" value="AAA+_ATPase"/>
</dbReference>
<evidence type="ECO:0000259" key="9">
    <source>
        <dbReference type="PROSITE" id="PS50110"/>
    </source>
</evidence>
<evidence type="ECO:0000313" key="11">
    <source>
        <dbReference type="Proteomes" id="UP001235269"/>
    </source>
</evidence>
<dbReference type="Pfam" id="PF25601">
    <property type="entry name" value="AAA_lid_14"/>
    <property type="match status" value="1"/>
</dbReference>
<dbReference type="SUPFAM" id="SSF52172">
    <property type="entry name" value="CheY-like"/>
    <property type="match status" value="1"/>
</dbReference>
<dbReference type="PROSITE" id="PS00688">
    <property type="entry name" value="SIGMA54_INTERACT_3"/>
    <property type="match status" value="1"/>
</dbReference>
<protein>
    <submittedName>
        <fullName evidence="10">Two-component system C4-dicarboxylate transport response regulator DctD</fullName>
    </submittedName>
</protein>
<dbReference type="SMART" id="SM00382">
    <property type="entry name" value="AAA"/>
    <property type="match status" value="1"/>
</dbReference>
<dbReference type="PROSITE" id="PS50110">
    <property type="entry name" value="RESPONSE_REGULATORY"/>
    <property type="match status" value="1"/>
</dbReference>
<evidence type="ECO:0000256" key="3">
    <source>
        <dbReference type="ARBA" id="ARBA00023015"/>
    </source>
</evidence>
<dbReference type="InterPro" id="IPR025944">
    <property type="entry name" value="Sigma_54_int_dom_CS"/>
</dbReference>
<dbReference type="InterPro" id="IPR011006">
    <property type="entry name" value="CheY-like_superfamily"/>
</dbReference>
<comment type="caution">
    <text evidence="10">The sequence shown here is derived from an EMBL/GenBank/DDBJ whole genome shotgun (WGS) entry which is preliminary data.</text>
</comment>
<evidence type="ECO:0000256" key="7">
    <source>
        <dbReference type="PROSITE-ProRule" id="PRU00169"/>
    </source>
</evidence>
<proteinExistence type="predicted"/>
<dbReference type="PANTHER" id="PTHR32071">
    <property type="entry name" value="TRANSCRIPTIONAL REGULATORY PROTEIN"/>
    <property type="match status" value="1"/>
</dbReference>
<dbReference type="EMBL" id="JAUSWH010000008">
    <property type="protein sequence ID" value="MDQ0456431.1"/>
    <property type="molecule type" value="Genomic_DNA"/>
</dbReference>
<dbReference type="InterPro" id="IPR001789">
    <property type="entry name" value="Sig_transdc_resp-reg_receiver"/>
</dbReference>
<feature type="domain" description="Response regulatory" evidence="9">
    <location>
        <begin position="6"/>
        <end position="120"/>
    </location>
</feature>
<dbReference type="SUPFAM" id="SSF52540">
    <property type="entry name" value="P-loop containing nucleoside triphosphate hydrolases"/>
    <property type="match status" value="1"/>
</dbReference>